<accession>A0A2W5TJR5</accession>
<evidence type="ECO:0000313" key="2">
    <source>
        <dbReference type="EMBL" id="PZR15022.1"/>
    </source>
</evidence>
<dbReference type="AlphaFoldDB" id="A0A2W5TJR5"/>
<dbReference type="PROSITE" id="PS51257">
    <property type="entry name" value="PROKAR_LIPOPROTEIN"/>
    <property type="match status" value="1"/>
</dbReference>
<proteinExistence type="predicted"/>
<name>A0A2W5TJR5_9BACT</name>
<reference evidence="2 3" key="1">
    <citation type="submission" date="2017-08" db="EMBL/GenBank/DDBJ databases">
        <title>Infants hospitalized years apart are colonized by the same room-sourced microbial strains.</title>
        <authorList>
            <person name="Brooks B."/>
            <person name="Olm M.R."/>
            <person name="Firek B.A."/>
            <person name="Baker R."/>
            <person name="Thomas B.C."/>
            <person name="Morowitz M.J."/>
            <person name="Banfield J.F."/>
        </authorList>
    </citation>
    <scope>NUCLEOTIDE SEQUENCE [LARGE SCALE GENOMIC DNA]</scope>
    <source>
        <strain evidence="2">S2_003_000_R2_14</strain>
    </source>
</reference>
<dbReference type="InterPro" id="IPR006969">
    <property type="entry name" value="Stig-like"/>
</dbReference>
<protein>
    <submittedName>
        <fullName evidence="2">Uncharacterized protein</fullName>
    </submittedName>
</protein>
<comment type="caution">
    <text evidence="2">The sequence shown here is derived from an EMBL/GenBank/DDBJ whole genome shotgun (WGS) entry which is preliminary data.</text>
</comment>
<dbReference type="Pfam" id="PF04885">
    <property type="entry name" value="Stig1"/>
    <property type="match status" value="1"/>
</dbReference>
<evidence type="ECO:0000256" key="1">
    <source>
        <dbReference type="ARBA" id="ARBA00022729"/>
    </source>
</evidence>
<dbReference type="EMBL" id="QFQP01000006">
    <property type="protein sequence ID" value="PZR15022.1"/>
    <property type="molecule type" value="Genomic_DNA"/>
</dbReference>
<sequence length="553" mass="54898">MNLRRTAWAVALVLSACRDPEPTCTEGQTLCAGACVETADDSANCGACGTACGSAEHCRSGACVSGCVVGARFVAAGTVEGCLICDPARSSTALSPHTNGTTCATGVCNAGACATGCFINGVFVADASLNPANPCQRCEALTSTSAWTELGNGAGCGNGQVCNAGACGAGCFIDGAQRATGEVNPANACLHCAPGTSTTAWSPRVDGEACGAGQVCGGGACSAQCFISGALVADTGANPANACELCMPTTSTTAWTARADGLACGTGRVCAAGVCTNGCFIDGGVFAEGASNPSDGCQACASSTSTTTWSPRADGETCGAGQVCVNAGCVTGCFIDGGVFDAGVANPSNRCETCVPTTSTAAFTPRALAPLLLPGASLAAQGWSGTSVQPATYLDDGGVITLSTRTNSGANSGGQQLLYTTIGGAGISYTLRTELRVESVGGHNQADSAAAIMGAFTPTFGLPDQRAQMIYLDPNAVGWADDAQTSPFNNLDGNFHVYELSVDGGAATFSVDGVPRLTRTGFTTNGTIAIGDQTNDPNVDSTLHVRSVSLVCP</sequence>
<gene>
    <name evidence="2" type="ORF">DI536_09605</name>
</gene>
<evidence type="ECO:0000313" key="3">
    <source>
        <dbReference type="Proteomes" id="UP000249061"/>
    </source>
</evidence>
<keyword evidence="1" id="KW-0732">Signal</keyword>
<dbReference type="Proteomes" id="UP000249061">
    <property type="component" value="Unassembled WGS sequence"/>
</dbReference>
<organism evidence="2 3">
    <name type="scientific">Archangium gephyra</name>
    <dbReference type="NCBI Taxonomy" id="48"/>
    <lineage>
        <taxon>Bacteria</taxon>
        <taxon>Pseudomonadati</taxon>
        <taxon>Myxococcota</taxon>
        <taxon>Myxococcia</taxon>
        <taxon>Myxococcales</taxon>
        <taxon>Cystobacterineae</taxon>
        <taxon>Archangiaceae</taxon>
        <taxon>Archangium</taxon>
    </lineage>
</organism>